<dbReference type="AlphaFoldDB" id="A0A5C3MUJ3"/>
<protein>
    <submittedName>
        <fullName evidence="2">Uncharacterized protein</fullName>
    </submittedName>
</protein>
<feature type="region of interest" description="Disordered" evidence="1">
    <location>
        <begin position="70"/>
        <end position="96"/>
    </location>
</feature>
<gene>
    <name evidence="2" type="ORF">OE88DRAFT_1683868</name>
</gene>
<sequence length="433" mass="47920">MSEPHPTAFDFNTAGGDTPDTERTLPASNLLAETFAAPPNIVSTQYYNDLWHAAAVFSTSSSGQGFNIGQAHNNFPNPPGEGTSASAKTGGHSKDDHAKILAKSAPTPKRSYTSPRSVSEKLDEINAMLSKFRWTLGEFLYYTFQPESDLKDKKGEPIKRSLSHSQRVASFLGGRSNYLPIQILQAWYKSPYGWPDDQTRALMFSTAVSATDIGPSRPAISSFAAQLVEKQLIKEAEAAVGTSSGLVVKSTSKTGDALLQWSDVGAGTNAEVESLLRSHQPLTWHYLRKIAWRGTERKIRPVKHVCGHVLSILNYSRTHEAKRMALARGLVYFASGAPYRLYRMNSRVAFLPSYSTVLRTLQTLADQAKTTIETLGRSKDCWMMLRLDNVQRYAKQWEASMGQDSQMLKGMAATAIEVVRYAPSAWDVEDKER</sequence>
<feature type="region of interest" description="Disordered" evidence="1">
    <location>
        <begin position="1"/>
        <end position="24"/>
    </location>
</feature>
<evidence type="ECO:0000313" key="2">
    <source>
        <dbReference type="EMBL" id="TFK48603.1"/>
    </source>
</evidence>
<reference evidence="2 3" key="1">
    <citation type="journal article" date="2019" name="Nat. Ecol. Evol.">
        <title>Megaphylogeny resolves global patterns of mushroom evolution.</title>
        <authorList>
            <person name="Varga T."/>
            <person name="Krizsan K."/>
            <person name="Foldi C."/>
            <person name="Dima B."/>
            <person name="Sanchez-Garcia M."/>
            <person name="Sanchez-Ramirez S."/>
            <person name="Szollosi G.J."/>
            <person name="Szarkandi J.G."/>
            <person name="Papp V."/>
            <person name="Albert L."/>
            <person name="Andreopoulos W."/>
            <person name="Angelini C."/>
            <person name="Antonin V."/>
            <person name="Barry K.W."/>
            <person name="Bougher N.L."/>
            <person name="Buchanan P."/>
            <person name="Buyck B."/>
            <person name="Bense V."/>
            <person name="Catcheside P."/>
            <person name="Chovatia M."/>
            <person name="Cooper J."/>
            <person name="Damon W."/>
            <person name="Desjardin D."/>
            <person name="Finy P."/>
            <person name="Geml J."/>
            <person name="Haridas S."/>
            <person name="Hughes K."/>
            <person name="Justo A."/>
            <person name="Karasinski D."/>
            <person name="Kautmanova I."/>
            <person name="Kiss B."/>
            <person name="Kocsube S."/>
            <person name="Kotiranta H."/>
            <person name="LaButti K.M."/>
            <person name="Lechner B.E."/>
            <person name="Liimatainen K."/>
            <person name="Lipzen A."/>
            <person name="Lukacs Z."/>
            <person name="Mihaltcheva S."/>
            <person name="Morgado L.N."/>
            <person name="Niskanen T."/>
            <person name="Noordeloos M.E."/>
            <person name="Ohm R.A."/>
            <person name="Ortiz-Santana B."/>
            <person name="Ovrebo C."/>
            <person name="Racz N."/>
            <person name="Riley R."/>
            <person name="Savchenko A."/>
            <person name="Shiryaev A."/>
            <person name="Soop K."/>
            <person name="Spirin V."/>
            <person name="Szebenyi C."/>
            <person name="Tomsovsky M."/>
            <person name="Tulloss R.E."/>
            <person name="Uehling J."/>
            <person name="Grigoriev I.V."/>
            <person name="Vagvolgyi C."/>
            <person name="Papp T."/>
            <person name="Martin F.M."/>
            <person name="Miettinen O."/>
            <person name="Hibbett D.S."/>
            <person name="Nagy L.G."/>
        </authorList>
    </citation>
    <scope>NUCLEOTIDE SEQUENCE [LARGE SCALE GENOMIC DNA]</scope>
    <source>
        <strain evidence="2 3">OMC1185</strain>
    </source>
</reference>
<accession>A0A5C3MUJ3</accession>
<proteinExistence type="predicted"/>
<evidence type="ECO:0000313" key="3">
    <source>
        <dbReference type="Proteomes" id="UP000305948"/>
    </source>
</evidence>
<keyword evidence="3" id="KW-1185">Reference proteome</keyword>
<name>A0A5C3MUJ3_9AGAM</name>
<evidence type="ECO:0000256" key="1">
    <source>
        <dbReference type="SAM" id="MobiDB-lite"/>
    </source>
</evidence>
<dbReference type="EMBL" id="ML213518">
    <property type="protein sequence ID" value="TFK48603.1"/>
    <property type="molecule type" value="Genomic_DNA"/>
</dbReference>
<dbReference type="OrthoDB" id="3256296at2759"/>
<feature type="non-terminal residue" evidence="2">
    <location>
        <position position="433"/>
    </location>
</feature>
<dbReference type="Proteomes" id="UP000305948">
    <property type="component" value="Unassembled WGS sequence"/>
</dbReference>
<dbReference type="STRING" id="5364.A0A5C3MUJ3"/>
<organism evidence="2 3">
    <name type="scientific">Heliocybe sulcata</name>
    <dbReference type="NCBI Taxonomy" id="5364"/>
    <lineage>
        <taxon>Eukaryota</taxon>
        <taxon>Fungi</taxon>
        <taxon>Dikarya</taxon>
        <taxon>Basidiomycota</taxon>
        <taxon>Agaricomycotina</taxon>
        <taxon>Agaricomycetes</taxon>
        <taxon>Gloeophyllales</taxon>
        <taxon>Gloeophyllaceae</taxon>
        <taxon>Heliocybe</taxon>
    </lineage>
</organism>